<dbReference type="InterPro" id="IPR027417">
    <property type="entry name" value="P-loop_NTPase"/>
</dbReference>
<dbReference type="AlphaFoldDB" id="A0A100WQ95"/>
<dbReference type="InterPro" id="IPR025669">
    <property type="entry name" value="AAA_dom"/>
</dbReference>
<dbReference type="PANTHER" id="PTHR13696">
    <property type="entry name" value="P-LOOP CONTAINING NUCLEOSIDE TRIPHOSPHATE HYDROLASE"/>
    <property type="match status" value="1"/>
</dbReference>
<protein>
    <submittedName>
        <fullName evidence="2">Putative plasmid partitioning protein Soj/ParA f amily ATPase</fullName>
    </submittedName>
</protein>
<comment type="caution">
    <text evidence="2">The sequence shown here is derived from an EMBL/GenBank/DDBJ whole genome shotgun (WGS) entry which is preliminary data.</text>
</comment>
<dbReference type="RefSeq" id="WP_064774139.1">
    <property type="nucleotide sequence ID" value="NZ_BCSZ01000025.1"/>
</dbReference>
<reference evidence="2 3" key="1">
    <citation type="journal article" date="2016" name="Genome Announc.">
        <title>Draft Genome Sequences of Five Rapidly Growing Mycobacterium Species, M. thermoresistibile, M. fortuitum subsp. acetamidolyticum, M. canariasense, M. brisbanense, and M. novocastrense.</title>
        <authorList>
            <person name="Katahira K."/>
            <person name="Ogura Y."/>
            <person name="Gotoh Y."/>
            <person name="Hayashi T."/>
        </authorList>
    </citation>
    <scope>NUCLEOTIDE SEQUENCE [LARGE SCALE GENOMIC DNA]</scope>
    <source>
        <strain evidence="2 3">JCM6368</strain>
    </source>
</reference>
<evidence type="ECO:0000259" key="1">
    <source>
        <dbReference type="Pfam" id="PF13614"/>
    </source>
</evidence>
<dbReference type="Gene3D" id="3.40.50.300">
    <property type="entry name" value="P-loop containing nucleotide triphosphate hydrolases"/>
    <property type="match status" value="1"/>
</dbReference>
<accession>A0A100WQ95</accession>
<name>A0A100WQ95_MYCFO</name>
<dbReference type="Pfam" id="PF13614">
    <property type="entry name" value="AAA_31"/>
    <property type="match status" value="1"/>
</dbReference>
<gene>
    <name evidence="2" type="ORF">RMCFA_2635</name>
</gene>
<dbReference type="CDD" id="cd02042">
    <property type="entry name" value="ParAB_family"/>
    <property type="match status" value="1"/>
</dbReference>
<proteinExistence type="predicted"/>
<dbReference type="EMBL" id="BCSZ01000025">
    <property type="protein sequence ID" value="GAT02523.1"/>
    <property type="molecule type" value="Genomic_DNA"/>
</dbReference>
<dbReference type="Proteomes" id="UP000069705">
    <property type="component" value="Unassembled WGS sequence"/>
</dbReference>
<evidence type="ECO:0000313" key="2">
    <source>
        <dbReference type="EMBL" id="GAT02523.1"/>
    </source>
</evidence>
<evidence type="ECO:0000313" key="3">
    <source>
        <dbReference type="Proteomes" id="UP000069705"/>
    </source>
</evidence>
<dbReference type="SUPFAM" id="SSF52540">
    <property type="entry name" value="P-loop containing nucleoside triphosphate hydrolases"/>
    <property type="match status" value="1"/>
</dbReference>
<feature type="domain" description="AAA" evidence="1">
    <location>
        <begin position="20"/>
        <end position="200"/>
    </location>
</feature>
<organism evidence="2 3">
    <name type="scientific">Mycolicibacterium fortuitum subsp. acetamidolyticum</name>
    <dbReference type="NCBI Taxonomy" id="144550"/>
    <lineage>
        <taxon>Bacteria</taxon>
        <taxon>Bacillati</taxon>
        <taxon>Actinomycetota</taxon>
        <taxon>Actinomycetes</taxon>
        <taxon>Mycobacteriales</taxon>
        <taxon>Mycobacteriaceae</taxon>
        <taxon>Mycolicibacterium</taxon>
    </lineage>
</organism>
<dbReference type="PANTHER" id="PTHR13696:SF99">
    <property type="entry name" value="COBYRINIC ACID AC-DIAMIDE SYNTHASE"/>
    <property type="match status" value="1"/>
</dbReference>
<reference evidence="3" key="2">
    <citation type="submission" date="2016-02" db="EMBL/GenBank/DDBJ databases">
        <title>Draft genome sequence of five rapidly growing Mycobacterium species.</title>
        <authorList>
            <person name="Katahira K."/>
            <person name="Gotou Y."/>
            <person name="Iida K."/>
            <person name="Ogura Y."/>
            <person name="Hayashi T."/>
        </authorList>
    </citation>
    <scope>NUCLEOTIDE SEQUENCE [LARGE SCALE GENOMIC DNA]</scope>
    <source>
        <strain evidence="3">JCM6368</strain>
    </source>
</reference>
<dbReference type="InterPro" id="IPR050678">
    <property type="entry name" value="DNA_Partitioning_ATPase"/>
</dbReference>
<sequence>MTETTALSHALAAVLPTPWQAIAVTNGKGGVGKTSVTVNLAGLFGQAGFRVLLVELDPQGNCARDFGLPVNDYESINDLIDSNGEQHAAALLLKSASAPPPFYENVRPNVDLIAGGGGLERIFKYFAANAQDSLATAIRAEILGLGRTYDLILIDTPPVDVTAIDAVLRVAGTVVIPVRGEDASIDGLSTIANRFGPAQAENPVLKLGGVVRFGLGSRSSRVAERVRATVDDVLGGVAPIFKAIIRHSDTAAYDARRHGLLAHELESSSTVAQGNRLAALRSGEKISDEAVGTGAETSKGLAEDYETLAEEVLSRVNQLISENSLIENDVAEGE</sequence>